<evidence type="ECO:0000313" key="1">
    <source>
        <dbReference type="EMBL" id="GAG08982.1"/>
    </source>
</evidence>
<accession>X0VCL3</accession>
<gene>
    <name evidence="1" type="ORF">S01H1_42717</name>
</gene>
<comment type="caution">
    <text evidence="1">The sequence shown here is derived from an EMBL/GenBank/DDBJ whole genome shotgun (WGS) entry which is preliminary data.</text>
</comment>
<protein>
    <submittedName>
        <fullName evidence="1">Uncharacterized protein</fullName>
    </submittedName>
</protein>
<reference evidence="1" key="1">
    <citation type="journal article" date="2014" name="Front. Microbiol.">
        <title>High frequency of phylogenetically diverse reductive dehalogenase-homologous genes in deep subseafloor sedimentary metagenomes.</title>
        <authorList>
            <person name="Kawai M."/>
            <person name="Futagami T."/>
            <person name="Toyoda A."/>
            <person name="Takaki Y."/>
            <person name="Nishi S."/>
            <person name="Hori S."/>
            <person name="Arai W."/>
            <person name="Tsubouchi T."/>
            <person name="Morono Y."/>
            <person name="Uchiyama I."/>
            <person name="Ito T."/>
            <person name="Fujiyama A."/>
            <person name="Inagaki F."/>
            <person name="Takami H."/>
        </authorList>
    </citation>
    <scope>NUCLEOTIDE SEQUENCE</scope>
    <source>
        <strain evidence="1">Expedition CK06-06</strain>
    </source>
</reference>
<proteinExistence type="predicted"/>
<organism evidence="1">
    <name type="scientific">marine sediment metagenome</name>
    <dbReference type="NCBI Taxonomy" id="412755"/>
    <lineage>
        <taxon>unclassified sequences</taxon>
        <taxon>metagenomes</taxon>
        <taxon>ecological metagenomes</taxon>
    </lineage>
</organism>
<dbReference type="EMBL" id="BARS01027179">
    <property type="protein sequence ID" value="GAG08982.1"/>
    <property type="molecule type" value="Genomic_DNA"/>
</dbReference>
<dbReference type="AlphaFoldDB" id="X0VCL3"/>
<sequence>MGVPDEEFMLRRYEQNGERNLRPTGPQLLDRVGEAKRLRDSDAVGIGHLLGVNEPRKDQKARNQRNE</sequence>
<name>X0VCL3_9ZZZZ</name>